<reference evidence="1" key="1">
    <citation type="submission" date="2019-03" db="EMBL/GenBank/DDBJ databases">
        <title>Single cell metagenomics reveals metabolic interactions within the superorganism composed of flagellate Streblomastix strix and complex community of Bacteroidetes bacteria on its surface.</title>
        <authorList>
            <person name="Treitli S.C."/>
            <person name="Kolisko M."/>
            <person name="Husnik F."/>
            <person name="Keeling P."/>
            <person name="Hampl V."/>
        </authorList>
    </citation>
    <scope>NUCLEOTIDE SEQUENCE</scope>
    <source>
        <strain evidence="1">STM</strain>
    </source>
</reference>
<comment type="caution">
    <text evidence="1">The sequence shown here is derived from an EMBL/GenBank/DDBJ whole genome shotgun (WGS) entry which is preliminary data.</text>
</comment>
<dbReference type="Pfam" id="PF12988">
    <property type="entry name" value="TraQ_transposon"/>
    <property type="match status" value="1"/>
</dbReference>
<organism evidence="1">
    <name type="scientific">termite gut metagenome</name>
    <dbReference type="NCBI Taxonomy" id="433724"/>
    <lineage>
        <taxon>unclassified sequences</taxon>
        <taxon>metagenomes</taxon>
        <taxon>organismal metagenomes</taxon>
    </lineage>
</organism>
<protein>
    <recommendedName>
        <fullName evidence="2">DUF3872 domain-containing protein</fullName>
    </recommendedName>
</protein>
<evidence type="ECO:0008006" key="2">
    <source>
        <dbReference type="Google" id="ProtNLM"/>
    </source>
</evidence>
<accession>A0A5J4R2T5</accession>
<dbReference type="InterPro" id="IPR038707">
    <property type="entry name" value="TraQ_sf"/>
</dbReference>
<proteinExistence type="predicted"/>
<evidence type="ECO:0000313" key="1">
    <source>
        <dbReference type="EMBL" id="KAA6327013.1"/>
    </source>
</evidence>
<gene>
    <name evidence="1" type="ORF">EZS27_023962</name>
</gene>
<dbReference type="Gene3D" id="2.60.40.2410">
    <property type="entry name" value="Uncharacterised protein PF12988, DUF3872"/>
    <property type="match status" value="1"/>
</dbReference>
<dbReference type="AlphaFoldDB" id="A0A5J4R2T5"/>
<sequence>MIILIPIPPWKWNLLTEEPVVACACNDDIRIQQSYDFEVTYLPVLKKLKVGEVAEIRCRLVRSGEYAHTKYYLRYFQPDGKGELWMNSSEPFLPNDTYDLPDETFRLYYRSLRDDTGRIDIVFFDSFGKEYTLSFSFSNDSGKEAD</sequence>
<dbReference type="EMBL" id="SNRY01002063">
    <property type="protein sequence ID" value="KAA6327013.1"/>
    <property type="molecule type" value="Genomic_DNA"/>
</dbReference>
<dbReference type="InterPro" id="IPR024355">
    <property type="entry name" value="TraQ_bacteroidetes"/>
</dbReference>
<name>A0A5J4R2T5_9ZZZZ</name>